<dbReference type="EMBL" id="BAAASG010000002">
    <property type="protein sequence ID" value="GAA2474567.1"/>
    <property type="molecule type" value="Genomic_DNA"/>
</dbReference>
<dbReference type="Pfam" id="PF06974">
    <property type="entry name" value="WS_DGAT_C"/>
    <property type="match status" value="1"/>
</dbReference>
<dbReference type="SUPFAM" id="SSF52777">
    <property type="entry name" value="CoA-dependent acyltransferases"/>
    <property type="match status" value="1"/>
</dbReference>
<evidence type="ECO:0000256" key="1">
    <source>
        <dbReference type="SAM" id="MobiDB-lite"/>
    </source>
</evidence>
<comment type="caution">
    <text evidence="4">The sequence shown here is derived from an EMBL/GenBank/DDBJ whole genome shotgun (WGS) entry which is preliminary data.</text>
</comment>
<name>A0ABN3KYG4_STRLO</name>
<dbReference type="Proteomes" id="UP001501777">
    <property type="component" value="Unassembled WGS sequence"/>
</dbReference>
<keyword evidence="5" id="KW-1185">Reference proteome</keyword>
<dbReference type="InterPro" id="IPR004255">
    <property type="entry name" value="O-acyltransferase_WSD1_N"/>
</dbReference>
<dbReference type="InterPro" id="IPR009721">
    <property type="entry name" value="O-acyltransferase_WSD1_C"/>
</dbReference>
<reference evidence="4 5" key="1">
    <citation type="journal article" date="2019" name="Int. J. Syst. Evol. Microbiol.">
        <title>The Global Catalogue of Microorganisms (GCM) 10K type strain sequencing project: providing services to taxonomists for standard genome sequencing and annotation.</title>
        <authorList>
            <consortium name="The Broad Institute Genomics Platform"/>
            <consortium name="The Broad Institute Genome Sequencing Center for Infectious Disease"/>
            <person name="Wu L."/>
            <person name="Ma J."/>
        </authorList>
    </citation>
    <scope>NUCLEOTIDE SEQUENCE [LARGE SCALE GENOMIC DNA]</scope>
    <source>
        <strain evidence="4 5">JCM 4395</strain>
    </source>
</reference>
<evidence type="ECO:0000259" key="3">
    <source>
        <dbReference type="Pfam" id="PF06974"/>
    </source>
</evidence>
<dbReference type="Gene3D" id="3.30.559.30">
    <property type="entry name" value="Nonribosomal peptide synthetase, condensation domain"/>
    <property type="match status" value="1"/>
</dbReference>
<accession>A0ABN3KYG4</accession>
<feature type="domain" description="O-acyltransferase WSD1 C-terminal" evidence="3">
    <location>
        <begin position="326"/>
        <end position="437"/>
    </location>
</feature>
<evidence type="ECO:0000259" key="2">
    <source>
        <dbReference type="Pfam" id="PF03007"/>
    </source>
</evidence>
<evidence type="ECO:0000313" key="5">
    <source>
        <dbReference type="Proteomes" id="UP001501777"/>
    </source>
</evidence>
<organism evidence="4 5">
    <name type="scientific">Streptomyces longisporus</name>
    <dbReference type="NCBI Taxonomy" id="1948"/>
    <lineage>
        <taxon>Bacteria</taxon>
        <taxon>Bacillati</taxon>
        <taxon>Actinomycetota</taxon>
        <taxon>Actinomycetes</taxon>
        <taxon>Kitasatosporales</taxon>
        <taxon>Streptomycetaceae</taxon>
        <taxon>Streptomyces</taxon>
    </lineage>
</organism>
<sequence length="441" mass="47377">MTGPRTPLEATNATDATDTEAERMTHRLNPIDEVFLSMEGEVGLIHGQFLRFGGKPPPLKELHDHLAQRLPGLPGLTHRLTSSSGRQRREPADAFDPAAHLEEQEFPAGTLLDGVLTALVREPLPVNAPPWSMRLVHGYADGEFGICYRVHHSAEDGMGAAHVVSALFGDCGPVDGRRAAAGPRPLISGSMRELVRGTLSVGAGLGRALVPARAWPRAPKPRPERLGVCSAGATSNELRELSRRCGGTLNDAFLMTLWQALNDWSATGEGHLRSRLRTTPVAVRMPLSTRRPGEDALLGNHLTTTVVTLPARGTPFDVAFTQLAGRTRRMRAHGLRPASRALVGILPPALTRWTVRRLLSPQASPLYASNFSLPTALSFRGAPAVDVTPLGVLLPGNALSVTLLSHGEQVRISFLYDRALPEAEQLAGLWRAALDTLSASA</sequence>
<gene>
    <name evidence="4" type="ORF">GCM10010276_07330</name>
</gene>
<proteinExistence type="predicted"/>
<dbReference type="RefSeq" id="WP_344398536.1">
    <property type="nucleotide sequence ID" value="NZ_BAAASG010000002.1"/>
</dbReference>
<feature type="region of interest" description="Disordered" evidence="1">
    <location>
        <begin position="71"/>
        <end position="91"/>
    </location>
</feature>
<feature type="region of interest" description="Disordered" evidence="1">
    <location>
        <begin position="1"/>
        <end position="20"/>
    </location>
</feature>
<feature type="domain" description="O-acyltransferase WSD1-like N-terminal" evidence="2">
    <location>
        <begin position="28"/>
        <end position="167"/>
    </location>
</feature>
<evidence type="ECO:0000313" key="4">
    <source>
        <dbReference type="EMBL" id="GAA2474567.1"/>
    </source>
</evidence>
<protein>
    <submittedName>
        <fullName evidence="4">Wax ester/triacylglycerol synthase family O-acyltransferase</fullName>
    </submittedName>
</protein>
<dbReference type="Pfam" id="PF03007">
    <property type="entry name" value="WS_DGAT_cat"/>
    <property type="match status" value="1"/>
</dbReference>